<evidence type="ECO:0000313" key="1">
    <source>
        <dbReference type="EMBL" id="KAJ3554715.1"/>
    </source>
</evidence>
<evidence type="ECO:0000313" key="2">
    <source>
        <dbReference type="Proteomes" id="UP001148662"/>
    </source>
</evidence>
<name>A0ACC1T7B7_9APHY</name>
<dbReference type="Proteomes" id="UP001148662">
    <property type="component" value="Unassembled WGS sequence"/>
</dbReference>
<gene>
    <name evidence="1" type="ORF">NM688_g2961</name>
</gene>
<comment type="caution">
    <text evidence="1">The sequence shown here is derived from an EMBL/GenBank/DDBJ whole genome shotgun (WGS) entry which is preliminary data.</text>
</comment>
<sequence>MDKYTEAQAASTSNQEDQDTELPAYTGRGASSSQAGELSEHTYKLEDSKGRPWIWLTVKSRAKDKKTWPLFYERDVIQGTVEVDFDKTDGAKGVSIGVTAGVTAVGQEELTFLTLSNDLWDSKSGGKAKGRQSWPFSISLPGEAAVAERPKARADMYRLPPTFTERASPAYIDYKLVVTVRRGALRVNQTLTTSFFYTPLSRADPPSTLRQAAYQDGHALVGPEGDPTGWKVLPPVQITGTLFSTRTISVECTVAIATPLSYATGSPIPLEVTFSSEDEQALDILCAANAVRVHLYRERLIGSHAIKEGAAGQSNNTFRETMGTAAFWPSQDGVAGQGKRRLQGEIDVRKGLRPTFVFPRFTLRYALCMLPSEAPGFVPANPDAPLFTERVIIHTLNAVGVVPRSFAPPGYVSSTEGNYNTVAGYLENGNQRFYHHHGFM</sequence>
<organism evidence="1 2">
    <name type="scientific">Phlebia brevispora</name>
    <dbReference type="NCBI Taxonomy" id="194682"/>
    <lineage>
        <taxon>Eukaryota</taxon>
        <taxon>Fungi</taxon>
        <taxon>Dikarya</taxon>
        <taxon>Basidiomycota</taxon>
        <taxon>Agaricomycotina</taxon>
        <taxon>Agaricomycetes</taxon>
        <taxon>Polyporales</taxon>
        <taxon>Meruliaceae</taxon>
        <taxon>Phlebia</taxon>
    </lineage>
</organism>
<proteinExistence type="predicted"/>
<accession>A0ACC1T7B7</accession>
<reference evidence="1" key="1">
    <citation type="submission" date="2022-07" db="EMBL/GenBank/DDBJ databases">
        <title>Genome Sequence of Phlebia brevispora.</title>
        <authorList>
            <person name="Buettner E."/>
        </authorList>
    </citation>
    <scope>NUCLEOTIDE SEQUENCE</scope>
    <source>
        <strain evidence="1">MPL23</strain>
    </source>
</reference>
<protein>
    <submittedName>
        <fullName evidence="1">Uncharacterized protein</fullName>
    </submittedName>
</protein>
<keyword evidence="2" id="KW-1185">Reference proteome</keyword>
<dbReference type="EMBL" id="JANHOG010000403">
    <property type="protein sequence ID" value="KAJ3554715.1"/>
    <property type="molecule type" value="Genomic_DNA"/>
</dbReference>